<evidence type="ECO:0000256" key="6">
    <source>
        <dbReference type="ARBA" id="ARBA00023242"/>
    </source>
</evidence>
<dbReference type="AlphaFoldDB" id="A0A4T0HNB1"/>
<keyword evidence="3" id="KW-0698">rRNA processing</keyword>
<evidence type="ECO:0000256" key="7">
    <source>
        <dbReference type="ARBA" id="ARBA00076453"/>
    </source>
</evidence>
<reference evidence="11 12" key="1">
    <citation type="submission" date="2019-03" db="EMBL/GenBank/DDBJ databases">
        <title>Sequencing 23 genomes of Wallemia ichthyophaga.</title>
        <authorList>
            <person name="Gostincar C."/>
        </authorList>
    </citation>
    <scope>NUCLEOTIDE SEQUENCE [LARGE SCALE GENOMIC DNA]</scope>
    <source>
        <strain evidence="11 12">EXF-8621</strain>
    </source>
</reference>
<dbReference type="Gene3D" id="2.130.10.10">
    <property type="entry name" value="YVTN repeat-like/Quinoprotein amine dehydrogenase"/>
    <property type="match status" value="2"/>
</dbReference>
<sequence>MTGNQQKSKQSKQPKDSQLASISNGLNRRRPGSTEDTTPDHLKSIPNRKLRNKLIRQHNYQQASQRAIADYQHYLLPDSSNGIQPEHPLERTYKLNQSHIKDAVAVSTAQKSFSLSIQSGVNALSYSNDGRNLAFTAPHGRIASFDPTLGRLHTDINTHEHTSAITYLHNSSMMAVAQSKYVYIYDNQGLELHKLPDHIEPRHLQFLPHHFLLASAGHTGWLKWQDVSTGAMVAQTRTRLGPTTAMAQNRTNAILSLGSSNGTVSFYSPSTPHAHVKLQAHRGGVRSIDHDRQGRYLASAGADGMVKLWDMRMWRELTTFRARNQIADISFSDTDMLAVGWGNHAYVYRDLLQQQVDNGSSSTPTPYLTHHFSGRNVNKVAFCPYEDVLSVGHAGGLDNLLIPGAGEGNYDSLEADPFEGKGARREREVRQLLDKIQPDLITFNDNVLGGLHLQHDNNNPNAKKVQGKKTRPVGTPKPFAQMSRSERLRANGMGESDEEEGDDGDDQADDDADDAEGMLDELDTQHHDDMGRAQLKQKKKMRGRNTSTKKYLARKRKNVVEPSQLALKAKLAKEKADIEANVANRRGTNTPHQPSALDRFTK</sequence>
<dbReference type="Pfam" id="PF00400">
    <property type="entry name" value="WD40"/>
    <property type="match status" value="1"/>
</dbReference>
<evidence type="ECO:0000256" key="8">
    <source>
        <dbReference type="PROSITE-ProRule" id="PRU00221"/>
    </source>
</evidence>
<dbReference type="GO" id="GO:0030686">
    <property type="term" value="C:90S preribosome"/>
    <property type="evidence" value="ECO:0007669"/>
    <property type="project" value="TreeGrafter"/>
</dbReference>
<dbReference type="SMART" id="SM01033">
    <property type="entry name" value="BING4CT"/>
    <property type="match status" value="1"/>
</dbReference>
<keyword evidence="5" id="KW-0677">Repeat</keyword>
<evidence type="ECO:0000256" key="4">
    <source>
        <dbReference type="ARBA" id="ARBA00022574"/>
    </source>
</evidence>
<keyword evidence="6" id="KW-0539">Nucleus</keyword>
<comment type="caution">
    <text evidence="11">The sequence shown here is derived from an EMBL/GenBank/DDBJ whole genome shotgun (WGS) entry which is preliminary data.</text>
</comment>
<evidence type="ECO:0000313" key="11">
    <source>
        <dbReference type="EMBL" id="TIB14839.1"/>
    </source>
</evidence>
<dbReference type="SUPFAM" id="SSF50978">
    <property type="entry name" value="WD40 repeat-like"/>
    <property type="match status" value="1"/>
</dbReference>
<proteinExistence type="predicted"/>
<feature type="region of interest" description="Disordered" evidence="9">
    <location>
        <begin position="580"/>
        <end position="602"/>
    </location>
</feature>
<dbReference type="InterPro" id="IPR036322">
    <property type="entry name" value="WD40_repeat_dom_sf"/>
</dbReference>
<dbReference type="InterPro" id="IPR001680">
    <property type="entry name" value="WD40_rpt"/>
</dbReference>
<evidence type="ECO:0000313" key="12">
    <source>
        <dbReference type="Proteomes" id="UP000306954"/>
    </source>
</evidence>
<keyword evidence="4 8" id="KW-0853">WD repeat</keyword>
<dbReference type="GO" id="GO:0032040">
    <property type="term" value="C:small-subunit processome"/>
    <property type="evidence" value="ECO:0007669"/>
    <property type="project" value="TreeGrafter"/>
</dbReference>
<dbReference type="Proteomes" id="UP000306954">
    <property type="component" value="Unassembled WGS sequence"/>
</dbReference>
<evidence type="ECO:0000259" key="10">
    <source>
        <dbReference type="SMART" id="SM01033"/>
    </source>
</evidence>
<comment type="function">
    <text evidence="1">Involved in nucleolar processing of pre-18S ribosomal RNA.</text>
</comment>
<name>A0A4T0HNB1_WALIC</name>
<dbReference type="InterPro" id="IPR019775">
    <property type="entry name" value="WD40_repeat_CS"/>
</dbReference>
<dbReference type="PANTHER" id="PTHR14085">
    <property type="entry name" value="WD-REPEAT PROTEIN BING4"/>
    <property type="match status" value="1"/>
</dbReference>
<dbReference type="PANTHER" id="PTHR14085:SF3">
    <property type="entry name" value="WD REPEAT-CONTAINING PROTEIN 46"/>
    <property type="match status" value="1"/>
</dbReference>
<feature type="region of interest" description="Disordered" evidence="9">
    <location>
        <begin position="452"/>
        <end position="557"/>
    </location>
</feature>
<feature type="region of interest" description="Disordered" evidence="9">
    <location>
        <begin position="1"/>
        <end position="51"/>
    </location>
</feature>
<feature type="domain" description="BING4 C-terminal" evidence="10">
    <location>
        <begin position="366"/>
        <end position="445"/>
    </location>
</feature>
<dbReference type="FunFam" id="2.130.10.10:FF:000378">
    <property type="entry name" value="U3 small nucleolar RNA-associated protein 7"/>
    <property type="match status" value="1"/>
</dbReference>
<dbReference type="PROSITE" id="PS50294">
    <property type="entry name" value="WD_REPEATS_REGION"/>
    <property type="match status" value="1"/>
</dbReference>
<dbReference type="Pfam" id="PF08149">
    <property type="entry name" value="BING4CT"/>
    <property type="match status" value="1"/>
</dbReference>
<evidence type="ECO:0000256" key="2">
    <source>
        <dbReference type="ARBA" id="ARBA00004604"/>
    </source>
</evidence>
<dbReference type="PROSITE" id="PS50082">
    <property type="entry name" value="WD_REPEATS_2"/>
    <property type="match status" value="1"/>
</dbReference>
<evidence type="ECO:0000256" key="5">
    <source>
        <dbReference type="ARBA" id="ARBA00022737"/>
    </source>
</evidence>
<dbReference type="InterPro" id="IPR040315">
    <property type="entry name" value="WDR46/Utp7"/>
</dbReference>
<dbReference type="InterPro" id="IPR012952">
    <property type="entry name" value="BING4_C_dom"/>
</dbReference>
<dbReference type="InterPro" id="IPR015943">
    <property type="entry name" value="WD40/YVTN_repeat-like_dom_sf"/>
</dbReference>
<organism evidence="11 12">
    <name type="scientific">Wallemia ichthyophaga</name>
    <dbReference type="NCBI Taxonomy" id="245174"/>
    <lineage>
        <taxon>Eukaryota</taxon>
        <taxon>Fungi</taxon>
        <taxon>Dikarya</taxon>
        <taxon>Basidiomycota</taxon>
        <taxon>Wallemiomycotina</taxon>
        <taxon>Wallemiomycetes</taxon>
        <taxon>Wallemiales</taxon>
        <taxon>Wallemiaceae</taxon>
        <taxon>Wallemia</taxon>
    </lineage>
</organism>
<protein>
    <recommendedName>
        <fullName evidence="7">U three protein 7</fullName>
    </recommendedName>
</protein>
<comment type="subcellular location">
    <subcellularLocation>
        <location evidence="2">Nucleus</location>
        <location evidence="2">Nucleolus</location>
    </subcellularLocation>
</comment>
<dbReference type="PROSITE" id="PS00678">
    <property type="entry name" value="WD_REPEATS_1"/>
    <property type="match status" value="1"/>
</dbReference>
<dbReference type="OrthoDB" id="10251154at2759"/>
<dbReference type="GO" id="GO:0000462">
    <property type="term" value="P:maturation of SSU-rRNA from tricistronic rRNA transcript (SSU-rRNA, 5.8S rRNA, LSU-rRNA)"/>
    <property type="evidence" value="ECO:0007669"/>
    <property type="project" value="TreeGrafter"/>
</dbReference>
<evidence type="ECO:0000256" key="3">
    <source>
        <dbReference type="ARBA" id="ARBA00022552"/>
    </source>
</evidence>
<feature type="repeat" description="WD" evidence="8">
    <location>
        <begin position="278"/>
        <end position="319"/>
    </location>
</feature>
<evidence type="ECO:0000256" key="9">
    <source>
        <dbReference type="SAM" id="MobiDB-lite"/>
    </source>
</evidence>
<gene>
    <name evidence="11" type="ORF">E3P90_01115</name>
</gene>
<dbReference type="OMA" id="EFLPYHW"/>
<dbReference type="SMART" id="SM00320">
    <property type="entry name" value="WD40"/>
    <property type="match status" value="6"/>
</dbReference>
<accession>A0A4T0HNB1</accession>
<dbReference type="EMBL" id="SPOF01000009">
    <property type="protein sequence ID" value="TIB14839.1"/>
    <property type="molecule type" value="Genomic_DNA"/>
</dbReference>
<feature type="compositionally biased region" description="Acidic residues" evidence="9">
    <location>
        <begin position="495"/>
        <end position="522"/>
    </location>
</feature>
<evidence type="ECO:0000256" key="1">
    <source>
        <dbReference type="ARBA" id="ARBA00004099"/>
    </source>
</evidence>